<evidence type="ECO:0000256" key="3">
    <source>
        <dbReference type="ARBA" id="ARBA00022679"/>
    </source>
</evidence>
<evidence type="ECO:0000313" key="11">
    <source>
        <dbReference type="Proteomes" id="UP000595618"/>
    </source>
</evidence>
<feature type="domain" description="CN hydrolase" evidence="9">
    <location>
        <begin position="208"/>
        <end position="495"/>
    </location>
</feature>
<dbReference type="PANTHER" id="PTHR38686:SF1">
    <property type="entry name" value="APOLIPOPROTEIN N-ACYLTRANSFERASE"/>
    <property type="match status" value="1"/>
</dbReference>
<accession>A0A7T5RK62</accession>
<protein>
    <recommendedName>
        <fullName evidence="9">CN hydrolase domain-containing protein</fullName>
    </recommendedName>
</protein>
<evidence type="ECO:0000256" key="5">
    <source>
        <dbReference type="ARBA" id="ARBA00022989"/>
    </source>
</evidence>
<feature type="transmembrane region" description="Helical" evidence="8">
    <location>
        <begin position="173"/>
        <end position="190"/>
    </location>
</feature>
<evidence type="ECO:0000313" key="10">
    <source>
        <dbReference type="EMBL" id="QQG45653.1"/>
    </source>
</evidence>
<keyword evidence="4 8" id="KW-0812">Transmembrane</keyword>
<sequence length="495" mass="55480">MKARLWIILVVVSAALQIFSLPPYNFWWLGFLFAVPLFVFYLKEGRLWRLIFGTLIYRFLFALGAVYFIFDPVVFGIPIIVFLGFPVAFFVARRFLGERAAIFSLPLFWAVFDYLASASGFFPSFAINSGAILGQGPFLGLARWGGFLGMGFFVILVNWLIFLGYYRRHSRPLIPILLAVGFLLLGWQISSATLASRLKAYEVLPRSFRIAAISTNPLGTEFDGLRNIEITPEKQAEFLARIEAFLAPLKEKLSARQVDLVALPEALVDVNVTNDVDKEALQKFNITNNGGLIQSYRALARSAGTRVVANLTTIEQGKKYNSNLFFSPSGELEAVYHKRSLAIGGEYWPFGTWRPFYFGWFLKGSQANAARYGDNVVFHPEYSFSFGKGGTVLFDNLKIASPICLEIHDPTRLRRAVRGGANIIINTSSNLWVPLGIENYLALTNNLRRIEAVWLRVPIIVSGRRDIAGIFTPDGSIESIGFANQFNVLIGEVKF</sequence>
<dbReference type="InterPro" id="IPR045378">
    <property type="entry name" value="LNT_N"/>
</dbReference>
<dbReference type="InterPro" id="IPR003010">
    <property type="entry name" value="C-N_Hydrolase"/>
</dbReference>
<dbReference type="InterPro" id="IPR036526">
    <property type="entry name" value="C-N_Hydrolase_sf"/>
</dbReference>
<evidence type="ECO:0000256" key="2">
    <source>
        <dbReference type="ARBA" id="ARBA00022475"/>
    </source>
</evidence>
<keyword evidence="5 8" id="KW-1133">Transmembrane helix</keyword>
<keyword evidence="6 8" id="KW-0472">Membrane</keyword>
<dbReference type="AlphaFoldDB" id="A0A7T5RK62"/>
<dbReference type="SUPFAM" id="SSF56317">
    <property type="entry name" value="Carbon-nitrogen hydrolase"/>
    <property type="match status" value="1"/>
</dbReference>
<evidence type="ECO:0000256" key="4">
    <source>
        <dbReference type="ARBA" id="ARBA00022692"/>
    </source>
</evidence>
<evidence type="ECO:0000256" key="1">
    <source>
        <dbReference type="ARBA" id="ARBA00004651"/>
    </source>
</evidence>
<dbReference type="Proteomes" id="UP000595618">
    <property type="component" value="Chromosome"/>
</dbReference>
<reference evidence="10 11" key="1">
    <citation type="submission" date="2020-07" db="EMBL/GenBank/DDBJ databases">
        <title>Huge and variable diversity of episymbiotic CPR bacteria and DPANN archaea in groundwater ecosystems.</title>
        <authorList>
            <person name="He C.Y."/>
            <person name="Keren R."/>
            <person name="Whittaker M."/>
            <person name="Farag I.F."/>
            <person name="Doudna J."/>
            <person name="Cate J.H.D."/>
            <person name="Banfield J.F."/>
        </authorList>
    </citation>
    <scope>NUCLEOTIDE SEQUENCE [LARGE SCALE GENOMIC DNA]</scope>
    <source>
        <strain evidence="10">NC_groundwater_541_Ag_S-0.1um_46_50</strain>
    </source>
</reference>
<gene>
    <name evidence="10" type="ORF">HYW89_01910</name>
</gene>
<keyword evidence="3" id="KW-0808">Transferase</keyword>
<evidence type="ECO:0000256" key="7">
    <source>
        <dbReference type="ARBA" id="ARBA00023315"/>
    </source>
</evidence>
<feature type="transmembrane region" description="Helical" evidence="8">
    <location>
        <begin position="50"/>
        <end position="70"/>
    </location>
</feature>
<feature type="transmembrane region" description="Helical" evidence="8">
    <location>
        <begin position="107"/>
        <end position="127"/>
    </location>
</feature>
<evidence type="ECO:0000256" key="6">
    <source>
        <dbReference type="ARBA" id="ARBA00023136"/>
    </source>
</evidence>
<dbReference type="Gene3D" id="3.60.110.10">
    <property type="entry name" value="Carbon-nitrogen hydrolase"/>
    <property type="match status" value="1"/>
</dbReference>
<keyword evidence="2" id="KW-1003">Cell membrane</keyword>
<evidence type="ECO:0000256" key="8">
    <source>
        <dbReference type="SAM" id="Phobius"/>
    </source>
</evidence>
<dbReference type="InterPro" id="IPR004563">
    <property type="entry name" value="Apolipo_AcylTrfase"/>
</dbReference>
<evidence type="ECO:0000259" key="9">
    <source>
        <dbReference type="PROSITE" id="PS50263"/>
    </source>
</evidence>
<keyword evidence="7" id="KW-0012">Acyltransferase</keyword>
<dbReference type="GO" id="GO:0016410">
    <property type="term" value="F:N-acyltransferase activity"/>
    <property type="evidence" value="ECO:0007669"/>
    <property type="project" value="InterPro"/>
</dbReference>
<proteinExistence type="predicted"/>
<dbReference type="GO" id="GO:0005886">
    <property type="term" value="C:plasma membrane"/>
    <property type="evidence" value="ECO:0007669"/>
    <property type="project" value="UniProtKB-SubCell"/>
</dbReference>
<dbReference type="GO" id="GO:0042158">
    <property type="term" value="P:lipoprotein biosynthetic process"/>
    <property type="evidence" value="ECO:0007669"/>
    <property type="project" value="InterPro"/>
</dbReference>
<comment type="subcellular location">
    <subcellularLocation>
        <location evidence="1">Cell membrane</location>
        <topology evidence="1">Multi-pass membrane protein</topology>
    </subcellularLocation>
</comment>
<feature type="transmembrane region" description="Helical" evidence="8">
    <location>
        <begin position="26"/>
        <end position="43"/>
    </location>
</feature>
<dbReference type="Pfam" id="PF00795">
    <property type="entry name" value="CN_hydrolase"/>
    <property type="match status" value="1"/>
</dbReference>
<dbReference type="Pfam" id="PF20154">
    <property type="entry name" value="LNT_N"/>
    <property type="match status" value="1"/>
</dbReference>
<dbReference type="EMBL" id="CP066690">
    <property type="protein sequence ID" value="QQG45653.1"/>
    <property type="molecule type" value="Genomic_DNA"/>
</dbReference>
<dbReference type="PANTHER" id="PTHR38686">
    <property type="entry name" value="APOLIPOPROTEIN N-ACYLTRANSFERASE"/>
    <property type="match status" value="1"/>
</dbReference>
<dbReference type="PROSITE" id="PS50263">
    <property type="entry name" value="CN_HYDROLASE"/>
    <property type="match status" value="1"/>
</dbReference>
<name>A0A7T5RK62_9BACT</name>
<feature type="transmembrane region" description="Helical" evidence="8">
    <location>
        <begin position="76"/>
        <end position="95"/>
    </location>
</feature>
<feature type="transmembrane region" description="Helical" evidence="8">
    <location>
        <begin position="147"/>
        <end position="166"/>
    </location>
</feature>
<organism evidence="10 11">
    <name type="scientific">Candidatus Sungiibacteriota bacterium</name>
    <dbReference type="NCBI Taxonomy" id="2750080"/>
    <lineage>
        <taxon>Bacteria</taxon>
        <taxon>Candidatus Sungiibacteriota</taxon>
    </lineage>
</organism>